<dbReference type="InterPro" id="IPR046450">
    <property type="entry name" value="PA_dom_sf"/>
</dbReference>
<feature type="active site" description="Charge relay system" evidence="4 5">
    <location>
        <position position="292"/>
    </location>
</feature>
<accession>A0A108U488</accession>
<evidence type="ECO:0000256" key="5">
    <source>
        <dbReference type="PROSITE-ProRule" id="PRU01240"/>
    </source>
</evidence>
<keyword evidence="2 5" id="KW-0378">Hydrolase</keyword>
<sequence length="1106" mass="113070">MPHAVNRLTIAISLIGLAALAGAAVRGLSGDSPADTGAIGGAPSPQRADSGLETQTSRYIVLYKEAPLSTYHGEIAGLPAPQRLAGAQNANSAAAKSASGGTSRIDVHSAQARSYVRHLDTVQRDHERGITSLIGRPLAIERRMHHAVNGVVTRMTQNEAARIAKLPGVELVEEYREYPLATDVGPQLIGAPALWNANPTNFRGEGVVVGILDTGINFGSPAFAAIDDTGYHHVNPNGSGNFIGTCAPGGVDEGRCNDKLIGGWDFVCGPPGNTCGVAGLREEPGFGDTNSHGSHTASTAAGNAWTANFKGRNIRISGVAPHANIIAYDICYTIAATNQGQCPNTSAVAAVDQAIADGVDVINYSIGGGASPWGEAVSLAFLNASDAGIFIAAAAGNSGPGPNTTGHRQPWTSTTAAAQHGRGTFAYLLQVTGPGAVPPALQAIELTEGSGGTAFAASLPPTTPLRVSAGINAADDGCNPFAAGTFSNAVAVIRRGTCNFSVKIQNATAAGAVAVVIANNQPTLTTPSVPGTTIPAFLASQTDSDALRDFAAGNGNTSTGGINFPPSPIPNTPDVLAAFSSRGPAEGLDLIKPDVTAPGVNVLAVISGTTLTGSENLVGLLSGTSMASPHQAGAAALLRQAQPNWTSAEIKSALMMTAKQEVFREDEVTPADAFDMGSGRIQVDRATQAGLVLNETTARFLAADPGTGGDVSALNLASLEKSECVGSCTFKRTFRHAQGKPELWLAQVKGLNGIAFPPIFVSAQGSSTTVNVLVLSQNFAKDGSWHFGKLELQPLLNRNSPQLHLPIAVSVPPPAIALSPSQVALTLPAGSRGFADFSIGNTSAAPLEFQVDNTGTASRTLIDASAEGVNSGFRSTIYTDPASAGVPAQFSSDDFTLAETTKLSKLFSAGFVSSGQPLASTAASLNWAVYADNAGSPSSNPLAGNAVWSYTAAPTATGVSVQGANITLDLAAAGQNVELAPGRYWLVVSARTSFANRWVWFASNTGDNQFRTIAPNAGGVGTWGAGEGFAGLAYSIDGQSECGAPWIGAPQRAFGRVPGNGSFANRVRINTAGLAPGAHSGYVCVASDDPIRPKVALRVALTVTAR</sequence>
<keyword evidence="3 5" id="KW-0720">Serine protease</keyword>
<dbReference type="RefSeq" id="WP_036112232.1">
    <property type="nucleotide sequence ID" value="NZ_JAJA02000002.1"/>
</dbReference>
<dbReference type="PROSITE" id="PS00138">
    <property type="entry name" value="SUBTILASE_SER"/>
    <property type="match status" value="1"/>
</dbReference>
<comment type="caution">
    <text evidence="8">The sequence shown here is derived from an EMBL/GenBank/DDBJ whole genome shotgun (WGS) entry which is preliminary data.</text>
</comment>
<feature type="domain" description="Peptidase S8/S53" evidence="7">
    <location>
        <begin position="498"/>
        <end position="660"/>
    </location>
</feature>
<evidence type="ECO:0000256" key="1">
    <source>
        <dbReference type="ARBA" id="ARBA00022670"/>
    </source>
</evidence>
<dbReference type="SUPFAM" id="SSF52025">
    <property type="entry name" value="PA domain"/>
    <property type="match status" value="1"/>
</dbReference>
<dbReference type="AlphaFoldDB" id="A0A108U488"/>
<dbReference type="InterPro" id="IPR036852">
    <property type="entry name" value="Peptidase_S8/S53_dom_sf"/>
</dbReference>
<evidence type="ECO:0000256" key="4">
    <source>
        <dbReference type="PIRSR" id="PIRSR615500-1"/>
    </source>
</evidence>
<evidence type="ECO:0000256" key="6">
    <source>
        <dbReference type="SAM" id="SignalP"/>
    </source>
</evidence>
<dbReference type="InterPro" id="IPR023828">
    <property type="entry name" value="Peptidase_S8_Ser-AS"/>
</dbReference>
<evidence type="ECO:0000313" key="9">
    <source>
        <dbReference type="Proteomes" id="UP000023435"/>
    </source>
</evidence>
<dbReference type="InterPro" id="IPR045051">
    <property type="entry name" value="SBT"/>
</dbReference>
<dbReference type="Pfam" id="PF00082">
    <property type="entry name" value="Peptidase_S8"/>
    <property type="match status" value="2"/>
</dbReference>
<feature type="active site" description="Charge relay system" evidence="4 5">
    <location>
        <position position="213"/>
    </location>
</feature>
<gene>
    <name evidence="8" type="ORF">AZ78_4921</name>
</gene>
<dbReference type="Gene3D" id="3.50.30.30">
    <property type="match status" value="1"/>
</dbReference>
<dbReference type="OrthoDB" id="1114329at2"/>
<evidence type="ECO:0000259" key="7">
    <source>
        <dbReference type="Pfam" id="PF00082"/>
    </source>
</evidence>
<evidence type="ECO:0000256" key="3">
    <source>
        <dbReference type="ARBA" id="ARBA00022825"/>
    </source>
</evidence>
<dbReference type="GO" id="GO:0006508">
    <property type="term" value="P:proteolysis"/>
    <property type="evidence" value="ECO:0007669"/>
    <property type="project" value="UniProtKB-KW"/>
</dbReference>
<dbReference type="InterPro" id="IPR015500">
    <property type="entry name" value="Peptidase_S8_subtilisin-rel"/>
</dbReference>
<dbReference type="InterPro" id="IPR000209">
    <property type="entry name" value="Peptidase_S8/S53_dom"/>
</dbReference>
<feature type="active site" description="Charge relay system" evidence="4 5">
    <location>
        <position position="625"/>
    </location>
</feature>
<dbReference type="Gene3D" id="3.40.50.200">
    <property type="entry name" value="Peptidase S8/S53 domain"/>
    <property type="match status" value="1"/>
</dbReference>
<keyword evidence="6" id="KW-0732">Signal</keyword>
<organism evidence="8 9">
    <name type="scientific">Lysobacter capsici AZ78</name>
    <dbReference type="NCBI Taxonomy" id="1444315"/>
    <lineage>
        <taxon>Bacteria</taxon>
        <taxon>Pseudomonadati</taxon>
        <taxon>Pseudomonadota</taxon>
        <taxon>Gammaproteobacteria</taxon>
        <taxon>Lysobacterales</taxon>
        <taxon>Lysobacteraceae</taxon>
        <taxon>Lysobacter</taxon>
    </lineage>
</organism>
<feature type="signal peptide" evidence="6">
    <location>
        <begin position="1"/>
        <end position="23"/>
    </location>
</feature>
<name>A0A108U488_9GAMM</name>
<keyword evidence="1 5" id="KW-0645">Protease</keyword>
<reference evidence="8 9" key="1">
    <citation type="journal article" date="2014" name="Genome Announc.">
        <title>Draft Genome Sequence of Lysobacter capsici AZ78, a Bacterium Antagonistic to Plant-Pathogenic Oomycetes.</title>
        <authorList>
            <person name="Puopolo G."/>
            <person name="Sonego P."/>
            <person name="Engelen K."/>
            <person name="Pertot I."/>
        </authorList>
    </citation>
    <scope>NUCLEOTIDE SEQUENCE [LARGE SCALE GENOMIC DNA]</scope>
    <source>
        <strain evidence="8 9">AZ78</strain>
    </source>
</reference>
<dbReference type="GO" id="GO:0004252">
    <property type="term" value="F:serine-type endopeptidase activity"/>
    <property type="evidence" value="ECO:0007669"/>
    <property type="project" value="UniProtKB-UniRule"/>
</dbReference>
<dbReference type="PROSITE" id="PS51892">
    <property type="entry name" value="SUBTILASE"/>
    <property type="match status" value="1"/>
</dbReference>
<proteinExistence type="inferred from homology"/>
<feature type="chain" id="PRO_5007131477" evidence="6">
    <location>
        <begin position="24"/>
        <end position="1106"/>
    </location>
</feature>
<feature type="domain" description="Peptidase S8/S53" evidence="7">
    <location>
        <begin position="204"/>
        <end position="404"/>
    </location>
</feature>
<dbReference type="EMBL" id="JAJA02000002">
    <property type="protein sequence ID" value="KWS02254.1"/>
    <property type="molecule type" value="Genomic_DNA"/>
</dbReference>
<comment type="similarity">
    <text evidence="5">Belongs to the peptidase S8 family.</text>
</comment>
<dbReference type="PANTHER" id="PTHR10795">
    <property type="entry name" value="PROPROTEIN CONVERTASE SUBTILISIN/KEXIN"/>
    <property type="match status" value="1"/>
</dbReference>
<keyword evidence="9" id="KW-1185">Reference proteome</keyword>
<dbReference type="Proteomes" id="UP000023435">
    <property type="component" value="Unassembled WGS sequence"/>
</dbReference>
<protein>
    <submittedName>
        <fullName evidence="8">Serine protease, subtilase family</fullName>
    </submittedName>
</protein>
<evidence type="ECO:0000313" key="8">
    <source>
        <dbReference type="EMBL" id="KWS02254.1"/>
    </source>
</evidence>
<dbReference type="PRINTS" id="PR00723">
    <property type="entry name" value="SUBTILISIN"/>
</dbReference>
<evidence type="ECO:0000256" key="2">
    <source>
        <dbReference type="ARBA" id="ARBA00022801"/>
    </source>
</evidence>
<dbReference type="SUPFAM" id="SSF52743">
    <property type="entry name" value="Subtilisin-like"/>
    <property type="match status" value="1"/>
</dbReference>